<evidence type="ECO:0000256" key="9">
    <source>
        <dbReference type="ARBA" id="ARBA00023065"/>
    </source>
</evidence>
<keyword evidence="7" id="KW-0732">Signal</keyword>
<dbReference type="InterPro" id="IPR010105">
    <property type="entry name" value="TonB_sidphr_rcpt"/>
</dbReference>
<dbReference type="CDD" id="cd01347">
    <property type="entry name" value="ligand_gated_channel"/>
    <property type="match status" value="1"/>
</dbReference>
<dbReference type="PANTHER" id="PTHR32552:SF68">
    <property type="entry name" value="FERRICHROME OUTER MEMBRANE TRANSPORTER_PHAGE RECEPTOR"/>
    <property type="match status" value="1"/>
</dbReference>
<comment type="subcellular location">
    <subcellularLocation>
        <location evidence="1 13">Cell outer membrane</location>
        <topology evidence="1 13">Multi-pass membrane protein</topology>
    </subcellularLocation>
</comment>
<dbReference type="PANTHER" id="PTHR32552">
    <property type="entry name" value="FERRICHROME IRON RECEPTOR-RELATED"/>
    <property type="match status" value="1"/>
</dbReference>
<evidence type="ECO:0000256" key="13">
    <source>
        <dbReference type="PROSITE-ProRule" id="PRU01360"/>
    </source>
</evidence>
<evidence type="ECO:0000313" key="18">
    <source>
        <dbReference type="EMBL" id="MBE9193658.1"/>
    </source>
</evidence>
<evidence type="ECO:0000256" key="4">
    <source>
        <dbReference type="ARBA" id="ARBA00022452"/>
    </source>
</evidence>
<evidence type="ECO:0000256" key="5">
    <source>
        <dbReference type="ARBA" id="ARBA00022496"/>
    </source>
</evidence>
<evidence type="ECO:0000256" key="1">
    <source>
        <dbReference type="ARBA" id="ARBA00004571"/>
    </source>
</evidence>
<keyword evidence="3 13" id="KW-0813">Transport</keyword>
<dbReference type="Pfam" id="PF00593">
    <property type="entry name" value="TonB_dep_Rec_b-barrel"/>
    <property type="match status" value="1"/>
</dbReference>
<evidence type="ECO:0000256" key="12">
    <source>
        <dbReference type="ARBA" id="ARBA00023237"/>
    </source>
</evidence>
<evidence type="ECO:0000256" key="2">
    <source>
        <dbReference type="ARBA" id="ARBA00009810"/>
    </source>
</evidence>
<evidence type="ECO:0000256" key="11">
    <source>
        <dbReference type="ARBA" id="ARBA00023136"/>
    </source>
</evidence>
<keyword evidence="19" id="KW-1185">Reference proteome</keyword>
<keyword evidence="9" id="KW-0406">Ion transport</keyword>
<keyword evidence="10 14" id="KW-0798">TonB box</keyword>
<evidence type="ECO:0000256" key="7">
    <source>
        <dbReference type="ARBA" id="ARBA00022729"/>
    </source>
</evidence>
<dbReference type="InterPro" id="IPR012910">
    <property type="entry name" value="Plug_dom"/>
</dbReference>
<evidence type="ECO:0000256" key="6">
    <source>
        <dbReference type="ARBA" id="ARBA00022692"/>
    </source>
</evidence>
<evidence type="ECO:0000256" key="8">
    <source>
        <dbReference type="ARBA" id="ARBA00023004"/>
    </source>
</evidence>
<accession>A0ABR9V2C8</accession>
<evidence type="ECO:0000259" key="17">
    <source>
        <dbReference type="Pfam" id="PF11741"/>
    </source>
</evidence>
<keyword evidence="18" id="KW-0675">Receptor</keyword>
<evidence type="ECO:0000256" key="14">
    <source>
        <dbReference type="RuleBase" id="RU003357"/>
    </source>
</evidence>
<dbReference type="Proteomes" id="UP000651156">
    <property type="component" value="Unassembled WGS sequence"/>
</dbReference>
<gene>
    <name evidence="18" type="ORF">IQ230_25745</name>
</gene>
<keyword evidence="8" id="KW-0408">Iron</keyword>
<keyword evidence="6 13" id="KW-0812">Transmembrane</keyword>
<reference evidence="18 19" key="1">
    <citation type="submission" date="2020-10" db="EMBL/GenBank/DDBJ databases">
        <authorList>
            <person name="Castelo-Branco R."/>
            <person name="Eusebio N."/>
            <person name="Adriana R."/>
            <person name="Vieira A."/>
            <person name="Brugerolle De Fraissinette N."/>
            <person name="Rezende De Castro R."/>
            <person name="Schneider M.P."/>
            <person name="Vasconcelos V."/>
            <person name="Leao P.N."/>
        </authorList>
    </citation>
    <scope>NUCLEOTIDE SEQUENCE [LARGE SCALE GENOMIC DNA]</scope>
    <source>
        <strain evidence="18 19">LEGE 06123</strain>
    </source>
</reference>
<sequence>MIRQQQLILAAVVTALVTQPAWAEESPILRRDEMAQPAMTLEEWQDAIAQAVVQITAVQLNPTDAGIEVILEANGQLVTPVTRVIDNALIADIPNAVLTLPNGEFQAIDPTAGVASVSVTNLPGENVQVTITGVDAPPTAQAIAVAQGLLLSIAPQAASEDETIEIVVTGEQDGYLIPETATGTRTNTPTRDIPFSIQIVPQQVLREQQVQRLSEALRNVAGVQSEQSPRSAFDAPRIRGFGGFDSFNIVTNGLQDGNAGAQVGVGNIERVEVLKGPAAALFSQGGPGGTVNIVTKQPLSTPFYNAEASVGSFDTYSGLIDLSGPLDQANNVLYRFNAYGYRTDTFVDLFEIERYGFAPTISLRLDDDTDLTLEAEYNYFEQPNDRGLPARGTVLPNPNGELPISRFLGEPSIDYVSPRTTRLGYSLEHRLNENWQIRNNFRVSLLRQPQNSVFPDTLLEDNRTLTRGLIVAEQQDTNTYVLNADITGNFNTGAISHQLLVGFDLYTLNSASRYVQRSLSPIDIFNPVYSPSTVGDVIAEFSPSSTNTDQYGIYIQDQITLLDNLKLLLGGRFDWVEQRTKEEGELTGSQSDDAFSPRVGIVYQPIQPISLYASYSRSFQQVTDSGLDNRLFEPERGTQYEVGTKVELSDRIAATIAYFNITRANVLTEDPTNPNFSIQTGEQQSQGIELDVTGEILPGWNIIAGYAYTNAEITEDNTYDVGNQINNVPNHAFNIWTTYEIQSGSLQGLGFGLGLFYVGEREGDLDNSFSLPSYFRTDAALFYNRGQFRVALNVRNLFDIRYFETAEGDLRVFPGEPLTLLGSVSWQF</sequence>
<dbReference type="InterPro" id="IPR037066">
    <property type="entry name" value="Plug_dom_sf"/>
</dbReference>
<feature type="domain" description="AMIN" evidence="17">
    <location>
        <begin position="58"/>
        <end position="135"/>
    </location>
</feature>
<evidence type="ECO:0000256" key="3">
    <source>
        <dbReference type="ARBA" id="ARBA00022448"/>
    </source>
</evidence>
<keyword evidence="12 13" id="KW-0998">Cell outer membrane</keyword>
<feature type="domain" description="TonB-dependent receptor plug" evidence="16">
    <location>
        <begin position="190"/>
        <end position="290"/>
    </location>
</feature>
<evidence type="ECO:0000259" key="15">
    <source>
        <dbReference type="Pfam" id="PF00593"/>
    </source>
</evidence>
<evidence type="ECO:0000259" key="16">
    <source>
        <dbReference type="Pfam" id="PF07715"/>
    </source>
</evidence>
<keyword evidence="5" id="KW-0410">Iron transport</keyword>
<dbReference type="InterPro" id="IPR000531">
    <property type="entry name" value="Beta-barrel_TonB"/>
</dbReference>
<proteinExistence type="inferred from homology"/>
<keyword evidence="11 13" id="KW-0472">Membrane</keyword>
<dbReference type="NCBIfam" id="TIGR01783">
    <property type="entry name" value="TonB-siderophor"/>
    <property type="match status" value="1"/>
</dbReference>
<organism evidence="18 19">
    <name type="scientific">Gloeocapsopsis crepidinum LEGE 06123</name>
    <dbReference type="NCBI Taxonomy" id="588587"/>
    <lineage>
        <taxon>Bacteria</taxon>
        <taxon>Bacillati</taxon>
        <taxon>Cyanobacteriota</taxon>
        <taxon>Cyanophyceae</taxon>
        <taxon>Oscillatoriophycideae</taxon>
        <taxon>Chroococcales</taxon>
        <taxon>Chroococcaceae</taxon>
        <taxon>Gloeocapsopsis</taxon>
    </lineage>
</organism>
<dbReference type="Pfam" id="PF11741">
    <property type="entry name" value="AMIN"/>
    <property type="match status" value="1"/>
</dbReference>
<evidence type="ECO:0000256" key="10">
    <source>
        <dbReference type="ARBA" id="ARBA00023077"/>
    </source>
</evidence>
<dbReference type="RefSeq" id="WP_193935032.1">
    <property type="nucleotide sequence ID" value="NZ_CAWPMZ010000023.1"/>
</dbReference>
<keyword evidence="4 13" id="KW-1134">Transmembrane beta strand</keyword>
<name>A0ABR9V2C8_9CHRO</name>
<dbReference type="InterPro" id="IPR036942">
    <property type="entry name" value="Beta-barrel_TonB_sf"/>
</dbReference>
<dbReference type="SUPFAM" id="SSF56935">
    <property type="entry name" value="Porins"/>
    <property type="match status" value="1"/>
</dbReference>
<dbReference type="Pfam" id="PF07715">
    <property type="entry name" value="Plug"/>
    <property type="match status" value="1"/>
</dbReference>
<protein>
    <submittedName>
        <fullName evidence="18">TonB-dependent siderophore receptor</fullName>
    </submittedName>
</protein>
<dbReference type="Gene3D" id="2.40.170.20">
    <property type="entry name" value="TonB-dependent receptor, beta-barrel domain"/>
    <property type="match status" value="1"/>
</dbReference>
<comment type="caution">
    <text evidence="18">The sequence shown here is derived from an EMBL/GenBank/DDBJ whole genome shotgun (WGS) entry which is preliminary data.</text>
</comment>
<dbReference type="EMBL" id="JADEWN010000119">
    <property type="protein sequence ID" value="MBE9193658.1"/>
    <property type="molecule type" value="Genomic_DNA"/>
</dbReference>
<comment type="similarity">
    <text evidence="2 13 14">Belongs to the TonB-dependent receptor family.</text>
</comment>
<evidence type="ECO:0000313" key="19">
    <source>
        <dbReference type="Proteomes" id="UP000651156"/>
    </source>
</evidence>
<dbReference type="InterPro" id="IPR021731">
    <property type="entry name" value="AMIN_dom"/>
</dbReference>
<dbReference type="PROSITE" id="PS52016">
    <property type="entry name" value="TONB_DEPENDENT_REC_3"/>
    <property type="match status" value="1"/>
</dbReference>
<dbReference type="Gene3D" id="2.170.130.10">
    <property type="entry name" value="TonB-dependent receptor, plug domain"/>
    <property type="match status" value="1"/>
</dbReference>
<feature type="domain" description="TonB-dependent receptor-like beta-barrel" evidence="15">
    <location>
        <begin position="363"/>
        <end position="797"/>
    </location>
</feature>
<dbReference type="InterPro" id="IPR039426">
    <property type="entry name" value="TonB-dep_rcpt-like"/>
</dbReference>